<reference evidence="2" key="1">
    <citation type="journal article" date="2019" name="Int. J. Syst. Evol. Microbiol.">
        <title>The Global Catalogue of Microorganisms (GCM) 10K type strain sequencing project: providing services to taxonomists for standard genome sequencing and annotation.</title>
        <authorList>
            <consortium name="The Broad Institute Genomics Platform"/>
            <consortium name="The Broad Institute Genome Sequencing Center for Infectious Disease"/>
            <person name="Wu L."/>
            <person name="Ma J."/>
        </authorList>
    </citation>
    <scope>NUCLEOTIDE SEQUENCE [LARGE SCALE GENOMIC DNA]</scope>
    <source>
        <strain evidence="2">NBRC 111981</strain>
    </source>
</reference>
<dbReference type="RefSeq" id="WP_284330805.1">
    <property type="nucleotide sequence ID" value="NZ_BSOA01000006.1"/>
</dbReference>
<evidence type="ECO:0008006" key="3">
    <source>
        <dbReference type="Google" id="ProtNLM"/>
    </source>
</evidence>
<dbReference type="Proteomes" id="UP001156627">
    <property type="component" value="Unassembled WGS sequence"/>
</dbReference>
<organism evidence="1 2">
    <name type="scientific">Dyella flagellata</name>
    <dbReference type="NCBI Taxonomy" id="1867833"/>
    <lineage>
        <taxon>Bacteria</taxon>
        <taxon>Pseudomonadati</taxon>
        <taxon>Pseudomonadota</taxon>
        <taxon>Gammaproteobacteria</taxon>
        <taxon>Lysobacterales</taxon>
        <taxon>Rhodanobacteraceae</taxon>
        <taxon>Dyella</taxon>
    </lineage>
</organism>
<comment type="caution">
    <text evidence="1">The sequence shown here is derived from an EMBL/GenBank/DDBJ whole genome shotgun (WGS) entry which is preliminary data.</text>
</comment>
<gene>
    <name evidence="1" type="ORF">GCM10007898_09210</name>
</gene>
<accession>A0ABQ5X6W5</accession>
<evidence type="ECO:0000313" key="1">
    <source>
        <dbReference type="EMBL" id="GLQ87355.1"/>
    </source>
</evidence>
<sequence length="127" mass="13236">MLPLRSSHIGCAGAMMANPVRLSGIEQQVLAQLEGHAAIASCDACAPFGVLAASWKLGTVHQLVNALLTLVDKGLLRQCDTLSFGLTVKGRAALRAVRAESPQDVTAQLPQCADETSSDLAESVVLV</sequence>
<dbReference type="EMBL" id="BSOA01000006">
    <property type="protein sequence ID" value="GLQ87355.1"/>
    <property type="molecule type" value="Genomic_DNA"/>
</dbReference>
<keyword evidence="2" id="KW-1185">Reference proteome</keyword>
<evidence type="ECO:0000313" key="2">
    <source>
        <dbReference type="Proteomes" id="UP001156627"/>
    </source>
</evidence>
<proteinExistence type="predicted"/>
<protein>
    <recommendedName>
        <fullName evidence="3">MarR family transcriptional regulator</fullName>
    </recommendedName>
</protein>
<name>A0ABQ5X6W5_9GAMM</name>